<dbReference type="KEGG" id="lact:D7I46_02235"/>
<dbReference type="RefSeq" id="WP_120771398.1">
    <property type="nucleotide sequence ID" value="NZ_CP032627.1"/>
</dbReference>
<name>A0A387BGM9_9LACT</name>
<feature type="transmembrane region" description="Helical" evidence="1">
    <location>
        <begin position="172"/>
        <end position="193"/>
    </location>
</feature>
<evidence type="ECO:0000256" key="1">
    <source>
        <dbReference type="SAM" id="Phobius"/>
    </source>
</evidence>
<keyword evidence="1" id="KW-0812">Transmembrane</keyword>
<protein>
    <recommendedName>
        <fullName evidence="4">DUF624 domain-containing protein</fullName>
    </recommendedName>
</protein>
<evidence type="ECO:0000313" key="2">
    <source>
        <dbReference type="EMBL" id="AYG00010.1"/>
    </source>
</evidence>
<dbReference type="AlphaFoldDB" id="A0A387BGM9"/>
<reference evidence="2 3" key="1">
    <citation type="submission" date="2018-09" db="EMBL/GenBank/DDBJ databases">
        <title>Genome sequencing of strain 1JSPR-7.</title>
        <authorList>
            <person name="Heo J."/>
            <person name="Kim S.-J."/>
            <person name="Kwon S.-W."/>
        </authorList>
    </citation>
    <scope>NUCLEOTIDE SEQUENCE [LARGE SCALE GENOMIC DNA]</scope>
    <source>
        <strain evidence="2 3">1JSPR-7</strain>
    </source>
</reference>
<organism evidence="2 3">
    <name type="scientific">Lactococcus allomyrinae</name>
    <dbReference type="NCBI Taxonomy" id="2419773"/>
    <lineage>
        <taxon>Bacteria</taxon>
        <taxon>Bacillati</taxon>
        <taxon>Bacillota</taxon>
        <taxon>Bacilli</taxon>
        <taxon>Lactobacillales</taxon>
        <taxon>Streptococcaceae</taxon>
        <taxon>Lactococcus</taxon>
    </lineage>
</organism>
<accession>A0A387BGM9</accession>
<keyword evidence="3" id="KW-1185">Reference proteome</keyword>
<evidence type="ECO:0000313" key="3">
    <source>
        <dbReference type="Proteomes" id="UP000269374"/>
    </source>
</evidence>
<feature type="transmembrane region" description="Helical" evidence="1">
    <location>
        <begin position="129"/>
        <end position="151"/>
    </location>
</feature>
<dbReference type="EMBL" id="CP032627">
    <property type="protein sequence ID" value="AYG00010.1"/>
    <property type="molecule type" value="Genomic_DNA"/>
</dbReference>
<feature type="transmembrane region" description="Helical" evidence="1">
    <location>
        <begin position="57"/>
        <end position="75"/>
    </location>
</feature>
<evidence type="ECO:0008006" key="4">
    <source>
        <dbReference type="Google" id="ProtNLM"/>
    </source>
</evidence>
<feature type="transmembrane region" description="Helical" evidence="1">
    <location>
        <begin position="199"/>
        <end position="217"/>
    </location>
</feature>
<feature type="transmembrane region" description="Helical" evidence="1">
    <location>
        <begin position="31"/>
        <end position="51"/>
    </location>
</feature>
<keyword evidence="1" id="KW-1133">Transmembrane helix</keyword>
<gene>
    <name evidence="2" type="ORF">D7I46_02235</name>
</gene>
<dbReference type="OrthoDB" id="2241557at2"/>
<feature type="transmembrane region" description="Helical" evidence="1">
    <location>
        <begin position="104"/>
        <end position="123"/>
    </location>
</feature>
<keyword evidence="1" id="KW-0472">Membrane</keyword>
<sequence>MKKNFNWNFDIITDWTVLGVNWFYKLIVQNLYFVLSNLLFIAMLFVFQLTLNNFPLFIIPIFLFYVSLATQFKMIEQGGKKENEISFGRYRKYYHKMIKDNWKIFLFYTFLTSFIIFEVKVLWMAQRGLLLIPLLITASFLASGMFFVFLLSSDERASQISMGQKFFSMLLVSYKLPLVTVVNMIWIIIVVFALQRFSLAYLLFLGGAINYMICLNLKRRFSVRLYFEQIEK</sequence>
<dbReference type="Proteomes" id="UP000269374">
    <property type="component" value="Chromosome"/>
</dbReference>
<proteinExistence type="predicted"/>